<keyword evidence="2" id="KW-1185">Reference proteome</keyword>
<evidence type="ECO:0000313" key="1">
    <source>
        <dbReference type="EMBL" id="CAB4035595.1"/>
    </source>
</evidence>
<accession>A0A6S7JSG0</accession>
<gene>
    <name evidence="1" type="ORF">PACLA_8A051270</name>
</gene>
<name>A0A6S7JSG0_PARCT</name>
<reference evidence="1" key="1">
    <citation type="submission" date="2020-04" db="EMBL/GenBank/DDBJ databases">
        <authorList>
            <person name="Alioto T."/>
            <person name="Alioto T."/>
            <person name="Gomez Garrido J."/>
        </authorList>
    </citation>
    <scope>NUCLEOTIDE SEQUENCE</scope>
    <source>
        <strain evidence="1">A484AB</strain>
    </source>
</reference>
<dbReference type="EMBL" id="CACRXK020021189">
    <property type="protein sequence ID" value="CAB4035595.1"/>
    <property type="molecule type" value="Genomic_DNA"/>
</dbReference>
<proteinExistence type="predicted"/>
<sequence length="124" mass="14050">MKVNNNPTRWIIIDHQASSLYNLTKDGNFTSTSVGVKAWKSLVVHRSFWEKNGHNYGYHEGFNFCNEYVYARIGFSLNTTCKAFLGLGTLFYSTEDKKSSITYGYALCNEPGTKFAASGYIFVQ</sequence>
<comment type="caution">
    <text evidence="1">The sequence shown here is derived from an EMBL/GenBank/DDBJ whole genome shotgun (WGS) entry which is preliminary data.</text>
</comment>
<dbReference type="AlphaFoldDB" id="A0A6S7JSG0"/>
<organism evidence="1 2">
    <name type="scientific">Paramuricea clavata</name>
    <name type="common">Red gorgonian</name>
    <name type="synonym">Violescent sea-whip</name>
    <dbReference type="NCBI Taxonomy" id="317549"/>
    <lineage>
        <taxon>Eukaryota</taxon>
        <taxon>Metazoa</taxon>
        <taxon>Cnidaria</taxon>
        <taxon>Anthozoa</taxon>
        <taxon>Octocorallia</taxon>
        <taxon>Malacalcyonacea</taxon>
        <taxon>Plexauridae</taxon>
        <taxon>Paramuricea</taxon>
    </lineage>
</organism>
<evidence type="ECO:0000313" key="2">
    <source>
        <dbReference type="Proteomes" id="UP001152795"/>
    </source>
</evidence>
<protein>
    <submittedName>
        <fullName evidence="1">Uncharacterized protein</fullName>
    </submittedName>
</protein>
<dbReference type="Proteomes" id="UP001152795">
    <property type="component" value="Unassembled WGS sequence"/>
</dbReference>